<evidence type="ECO:0000256" key="3">
    <source>
        <dbReference type="ARBA" id="ARBA00012513"/>
    </source>
</evidence>
<gene>
    <name evidence="19" type="ORF">SteCoe_16865</name>
</gene>
<keyword evidence="20" id="KW-1185">Reference proteome</keyword>
<dbReference type="GO" id="GO:0005524">
    <property type="term" value="F:ATP binding"/>
    <property type="evidence" value="ECO:0007669"/>
    <property type="project" value="UniProtKB-UniRule"/>
</dbReference>
<accession>A0A1R2C0B9</accession>
<dbReference type="Proteomes" id="UP000187209">
    <property type="component" value="Unassembled WGS sequence"/>
</dbReference>
<dbReference type="PROSITE" id="PS00108">
    <property type="entry name" value="PROTEIN_KINASE_ST"/>
    <property type="match status" value="1"/>
</dbReference>
<name>A0A1R2C0B9_9CILI</name>
<dbReference type="Gene3D" id="1.10.510.10">
    <property type="entry name" value="Transferase(Phosphotransferase) domain 1"/>
    <property type="match status" value="1"/>
</dbReference>
<dbReference type="SUPFAM" id="SSF56112">
    <property type="entry name" value="Protein kinase-like (PK-like)"/>
    <property type="match status" value="1"/>
</dbReference>
<dbReference type="CDD" id="cd00051">
    <property type="entry name" value="EFh"/>
    <property type="match status" value="2"/>
</dbReference>
<keyword evidence="4 16" id="KW-0723">Serine/threonine-protein kinase</keyword>
<feature type="domain" description="Protein kinase" evidence="17">
    <location>
        <begin position="40"/>
        <end position="295"/>
    </location>
</feature>
<dbReference type="PROSITE" id="PS00107">
    <property type="entry name" value="PROTEIN_KINASE_ATP"/>
    <property type="match status" value="1"/>
</dbReference>
<dbReference type="SMART" id="SM00054">
    <property type="entry name" value="EFh"/>
    <property type="match status" value="4"/>
</dbReference>
<proteinExistence type="inferred from homology"/>
<evidence type="ECO:0000256" key="4">
    <source>
        <dbReference type="ARBA" id="ARBA00022527"/>
    </source>
</evidence>
<dbReference type="SMART" id="SM00220">
    <property type="entry name" value="S_TKc"/>
    <property type="match status" value="1"/>
</dbReference>
<dbReference type="GO" id="GO:0005509">
    <property type="term" value="F:calcium ion binding"/>
    <property type="evidence" value="ECO:0007669"/>
    <property type="project" value="InterPro"/>
</dbReference>
<evidence type="ECO:0000256" key="2">
    <source>
        <dbReference type="ARBA" id="ARBA00011245"/>
    </source>
</evidence>
<evidence type="ECO:0000256" key="11">
    <source>
        <dbReference type="ARBA" id="ARBA00022840"/>
    </source>
</evidence>
<evidence type="ECO:0000256" key="9">
    <source>
        <dbReference type="ARBA" id="ARBA00022777"/>
    </source>
</evidence>
<dbReference type="PROSITE" id="PS50011">
    <property type="entry name" value="PROTEIN_KINASE_DOM"/>
    <property type="match status" value="1"/>
</dbReference>
<evidence type="ECO:0000256" key="10">
    <source>
        <dbReference type="ARBA" id="ARBA00022837"/>
    </source>
</evidence>
<evidence type="ECO:0000256" key="13">
    <source>
        <dbReference type="ARBA" id="ARBA00047899"/>
    </source>
</evidence>
<evidence type="ECO:0000313" key="20">
    <source>
        <dbReference type="Proteomes" id="UP000187209"/>
    </source>
</evidence>
<keyword evidence="5" id="KW-0808">Transferase</keyword>
<dbReference type="Gene3D" id="3.30.200.20">
    <property type="entry name" value="Phosphorylase Kinase, domain 1"/>
    <property type="match status" value="1"/>
</dbReference>
<evidence type="ECO:0000256" key="15">
    <source>
        <dbReference type="PROSITE-ProRule" id="PRU10141"/>
    </source>
</evidence>
<dbReference type="PROSITE" id="PS00018">
    <property type="entry name" value="EF_HAND_1"/>
    <property type="match status" value="4"/>
</dbReference>
<comment type="catalytic activity">
    <reaction evidence="14">
        <text>L-seryl-[protein] + ATP = O-phospho-L-seryl-[protein] + ADP + H(+)</text>
        <dbReference type="Rhea" id="RHEA:17989"/>
        <dbReference type="Rhea" id="RHEA-COMP:9863"/>
        <dbReference type="Rhea" id="RHEA-COMP:11604"/>
        <dbReference type="ChEBI" id="CHEBI:15378"/>
        <dbReference type="ChEBI" id="CHEBI:29999"/>
        <dbReference type="ChEBI" id="CHEBI:30616"/>
        <dbReference type="ChEBI" id="CHEBI:83421"/>
        <dbReference type="ChEBI" id="CHEBI:456216"/>
        <dbReference type="EC" id="2.7.11.1"/>
    </reaction>
</comment>
<dbReference type="OrthoDB" id="40902at2759"/>
<comment type="cofactor">
    <cofactor evidence="1">
        <name>Mg(2+)</name>
        <dbReference type="ChEBI" id="CHEBI:18420"/>
    </cofactor>
</comment>
<dbReference type="InterPro" id="IPR000719">
    <property type="entry name" value="Prot_kinase_dom"/>
</dbReference>
<dbReference type="PROSITE" id="PS50222">
    <property type="entry name" value="EF_HAND_2"/>
    <property type="match status" value="4"/>
</dbReference>
<dbReference type="InterPro" id="IPR011992">
    <property type="entry name" value="EF-hand-dom_pair"/>
</dbReference>
<keyword evidence="9" id="KW-0418">Kinase</keyword>
<comment type="subunit">
    <text evidence="2">Monomer.</text>
</comment>
<keyword evidence="8 15" id="KW-0547">Nucleotide-binding</keyword>
<evidence type="ECO:0000259" key="17">
    <source>
        <dbReference type="PROSITE" id="PS50011"/>
    </source>
</evidence>
<feature type="domain" description="EF-hand" evidence="18">
    <location>
        <begin position="378"/>
        <end position="413"/>
    </location>
</feature>
<dbReference type="FunFam" id="1.10.510.10:FF:000571">
    <property type="entry name" value="Maternal embryonic leucine zipper kinase"/>
    <property type="match status" value="1"/>
</dbReference>
<organism evidence="19 20">
    <name type="scientific">Stentor coeruleus</name>
    <dbReference type="NCBI Taxonomy" id="5963"/>
    <lineage>
        <taxon>Eukaryota</taxon>
        <taxon>Sar</taxon>
        <taxon>Alveolata</taxon>
        <taxon>Ciliophora</taxon>
        <taxon>Postciliodesmatophora</taxon>
        <taxon>Heterotrichea</taxon>
        <taxon>Heterotrichida</taxon>
        <taxon>Stentoridae</taxon>
        <taxon>Stentor</taxon>
    </lineage>
</organism>
<dbReference type="GO" id="GO:0004674">
    <property type="term" value="F:protein serine/threonine kinase activity"/>
    <property type="evidence" value="ECO:0007669"/>
    <property type="project" value="UniProtKB-KW"/>
</dbReference>
<dbReference type="EC" id="2.7.11.1" evidence="3"/>
<dbReference type="InterPro" id="IPR002048">
    <property type="entry name" value="EF_hand_dom"/>
</dbReference>
<sequence>MGCAVSRKKKPQVILSKAKTLVILPGTFVKINDNDFVEVYNIGKKLGSGAYAEVRFCTHRQNKANRAVKIIAKQLLESESAKNQFIKEIEILKLLDHPNIIRVFEFFEDENNFYIVMEHCKGGELFDEIIKHKNFNEYQAAHIIRQVFSCIAYLHSIRVVHRDIKPENLLLEEKDDLFNIKLIDFGIATIIEEDDVQGMIGTPSYIAPEVINERYNEKCDVWSAGVLMYILLCGFPPFQGSTKNEVYEMIKNCSYILDGYGWENISSDAKDLIKKILVPQSSRISAEKALKHKWIVSMLKKDKRDQATMKTVLKNLEEFNAQNKLQEAAKLFIITQLMSTKEIKEARDIFKELDENGDGKLSRQELIKGYRKFASQKDAEDMVDRIMAAVDTDHNGFIDYNEFLKAAVDVKKISSEEYLQTAFNLFDKDANGKISIDELKSVLQSAGEDEVLFQEIIKQVDINGDGEIDLEEFTTILKNVRVSDR</sequence>
<evidence type="ECO:0000259" key="18">
    <source>
        <dbReference type="PROSITE" id="PS50222"/>
    </source>
</evidence>
<dbReference type="SUPFAM" id="SSF47473">
    <property type="entry name" value="EF-hand"/>
    <property type="match status" value="1"/>
</dbReference>
<dbReference type="Pfam" id="PF00069">
    <property type="entry name" value="Pkinase"/>
    <property type="match status" value="1"/>
</dbReference>
<dbReference type="InterPro" id="IPR008271">
    <property type="entry name" value="Ser/Thr_kinase_AS"/>
</dbReference>
<feature type="domain" description="EF-hand" evidence="18">
    <location>
        <begin position="414"/>
        <end position="449"/>
    </location>
</feature>
<dbReference type="CDD" id="cd05117">
    <property type="entry name" value="STKc_CAMK"/>
    <property type="match status" value="1"/>
</dbReference>
<evidence type="ECO:0000256" key="7">
    <source>
        <dbReference type="ARBA" id="ARBA00022737"/>
    </source>
</evidence>
<evidence type="ECO:0000256" key="8">
    <source>
        <dbReference type="ARBA" id="ARBA00022741"/>
    </source>
</evidence>
<dbReference type="EMBL" id="MPUH01000340">
    <property type="protein sequence ID" value="OMJ82456.1"/>
    <property type="molecule type" value="Genomic_DNA"/>
</dbReference>
<dbReference type="Gene3D" id="1.10.238.10">
    <property type="entry name" value="EF-hand"/>
    <property type="match status" value="2"/>
</dbReference>
<dbReference type="PANTHER" id="PTHR24349">
    <property type="entry name" value="SERINE/THREONINE-PROTEIN KINASE"/>
    <property type="match status" value="1"/>
</dbReference>
<feature type="binding site" evidence="15">
    <location>
        <position position="73"/>
    </location>
    <ligand>
        <name>ATP</name>
        <dbReference type="ChEBI" id="CHEBI:30616"/>
    </ligand>
</feature>
<dbReference type="InterPro" id="IPR017441">
    <property type="entry name" value="Protein_kinase_ATP_BS"/>
</dbReference>
<evidence type="ECO:0000313" key="19">
    <source>
        <dbReference type="EMBL" id="OMJ82456.1"/>
    </source>
</evidence>
<reference evidence="19 20" key="1">
    <citation type="submission" date="2016-11" db="EMBL/GenBank/DDBJ databases">
        <title>The macronuclear genome of Stentor coeruleus: a giant cell with tiny introns.</title>
        <authorList>
            <person name="Slabodnick M."/>
            <person name="Ruby J.G."/>
            <person name="Reiff S.B."/>
            <person name="Swart E.C."/>
            <person name="Gosai S."/>
            <person name="Prabakaran S."/>
            <person name="Witkowska E."/>
            <person name="Larue G.E."/>
            <person name="Fisher S."/>
            <person name="Freeman R.M."/>
            <person name="Gunawardena J."/>
            <person name="Chu W."/>
            <person name="Stover N.A."/>
            <person name="Gregory B.D."/>
            <person name="Nowacki M."/>
            <person name="Derisi J."/>
            <person name="Roy S.W."/>
            <person name="Marshall W.F."/>
            <person name="Sood P."/>
        </authorList>
    </citation>
    <scope>NUCLEOTIDE SEQUENCE [LARGE SCALE GENOMIC DNA]</scope>
    <source>
        <strain evidence="19">WM001</strain>
    </source>
</reference>
<dbReference type="FunFam" id="1.10.238.10:FF:000001">
    <property type="entry name" value="Calmodulin 1"/>
    <property type="match status" value="1"/>
</dbReference>
<dbReference type="InterPro" id="IPR050205">
    <property type="entry name" value="CDPK_Ser/Thr_kinases"/>
</dbReference>
<keyword evidence="6" id="KW-0479">Metal-binding</keyword>
<keyword evidence="10" id="KW-0106">Calcium</keyword>
<keyword evidence="11 15" id="KW-0067">ATP-binding</keyword>
<evidence type="ECO:0000256" key="12">
    <source>
        <dbReference type="ARBA" id="ARBA00024334"/>
    </source>
</evidence>
<evidence type="ECO:0000256" key="14">
    <source>
        <dbReference type="ARBA" id="ARBA00048679"/>
    </source>
</evidence>
<feature type="domain" description="EF-hand" evidence="18">
    <location>
        <begin position="453"/>
        <end position="483"/>
    </location>
</feature>
<comment type="caution">
    <text evidence="19">The sequence shown here is derived from an EMBL/GenBank/DDBJ whole genome shotgun (WGS) entry which is preliminary data.</text>
</comment>
<evidence type="ECO:0000256" key="1">
    <source>
        <dbReference type="ARBA" id="ARBA00001946"/>
    </source>
</evidence>
<evidence type="ECO:0000256" key="6">
    <source>
        <dbReference type="ARBA" id="ARBA00022723"/>
    </source>
</evidence>
<evidence type="ECO:0000256" key="16">
    <source>
        <dbReference type="RuleBase" id="RU000304"/>
    </source>
</evidence>
<dbReference type="InterPro" id="IPR011009">
    <property type="entry name" value="Kinase-like_dom_sf"/>
</dbReference>
<keyword evidence="7" id="KW-0677">Repeat</keyword>
<feature type="domain" description="EF-hand" evidence="18">
    <location>
        <begin position="341"/>
        <end position="376"/>
    </location>
</feature>
<comment type="catalytic activity">
    <reaction evidence="13">
        <text>L-threonyl-[protein] + ATP = O-phospho-L-threonyl-[protein] + ADP + H(+)</text>
        <dbReference type="Rhea" id="RHEA:46608"/>
        <dbReference type="Rhea" id="RHEA-COMP:11060"/>
        <dbReference type="Rhea" id="RHEA-COMP:11605"/>
        <dbReference type="ChEBI" id="CHEBI:15378"/>
        <dbReference type="ChEBI" id="CHEBI:30013"/>
        <dbReference type="ChEBI" id="CHEBI:30616"/>
        <dbReference type="ChEBI" id="CHEBI:61977"/>
        <dbReference type="ChEBI" id="CHEBI:456216"/>
        <dbReference type="EC" id="2.7.11.1"/>
    </reaction>
</comment>
<dbReference type="AlphaFoldDB" id="A0A1R2C0B9"/>
<dbReference type="FunFam" id="3.30.200.20:FF:000315">
    <property type="entry name" value="Calcium-dependent protein kinase 3"/>
    <property type="match status" value="1"/>
</dbReference>
<dbReference type="InterPro" id="IPR018247">
    <property type="entry name" value="EF_Hand_1_Ca_BS"/>
</dbReference>
<dbReference type="Pfam" id="PF13499">
    <property type="entry name" value="EF-hand_7"/>
    <property type="match status" value="2"/>
</dbReference>
<evidence type="ECO:0000256" key="5">
    <source>
        <dbReference type="ARBA" id="ARBA00022679"/>
    </source>
</evidence>
<protein>
    <recommendedName>
        <fullName evidence="3">non-specific serine/threonine protein kinase</fullName>
        <ecNumber evidence="3">2.7.11.1</ecNumber>
    </recommendedName>
</protein>
<comment type="similarity">
    <text evidence="12">Belongs to the protein kinase superfamily. Ser/Thr protein kinase family. CDPK subfamily.</text>
</comment>